<keyword evidence="9" id="KW-1185">Reference proteome</keyword>
<dbReference type="GO" id="GO:0005634">
    <property type="term" value="C:nucleus"/>
    <property type="evidence" value="ECO:0007669"/>
    <property type="project" value="TreeGrafter"/>
</dbReference>
<reference evidence="8 9" key="1">
    <citation type="journal article" date="2013" name="Nature">
        <title>Insights into bilaterian evolution from three spiralian genomes.</title>
        <authorList>
            <person name="Simakov O."/>
            <person name="Marletaz F."/>
            <person name="Cho S.J."/>
            <person name="Edsinger-Gonzales E."/>
            <person name="Havlak P."/>
            <person name="Hellsten U."/>
            <person name="Kuo D.H."/>
            <person name="Larsson T."/>
            <person name="Lv J."/>
            <person name="Arendt D."/>
            <person name="Savage R."/>
            <person name="Osoegawa K."/>
            <person name="de Jong P."/>
            <person name="Grimwood J."/>
            <person name="Chapman J.A."/>
            <person name="Shapiro H."/>
            <person name="Aerts A."/>
            <person name="Otillar R.P."/>
            <person name="Terry A.Y."/>
            <person name="Boore J.L."/>
            <person name="Grigoriev I.V."/>
            <person name="Lindberg D.R."/>
            <person name="Seaver E.C."/>
            <person name="Weisblat D.A."/>
            <person name="Putnam N.H."/>
            <person name="Rokhsar D.S."/>
        </authorList>
    </citation>
    <scope>NUCLEOTIDE SEQUENCE [LARGE SCALE GENOMIC DNA]</scope>
</reference>
<name>V4A6P5_LOTGI</name>
<gene>
    <name evidence="8" type="ORF">LOTGIDRAFT_190780</name>
</gene>
<evidence type="ECO:0000256" key="2">
    <source>
        <dbReference type="ARBA" id="ARBA00022670"/>
    </source>
</evidence>
<dbReference type="InterPro" id="IPR012462">
    <property type="entry name" value="UFSP1/2_DUB_cat"/>
</dbReference>
<keyword evidence="4" id="KW-0378">Hydrolase</keyword>
<dbReference type="AlphaFoldDB" id="V4A6P5"/>
<dbReference type="GeneID" id="20244912"/>
<evidence type="ECO:0000256" key="4">
    <source>
        <dbReference type="ARBA" id="ARBA00022801"/>
    </source>
</evidence>
<keyword evidence="2" id="KW-0645">Protease</keyword>
<keyword evidence="3" id="KW-0833">Ubl conjugation pathway</keyword>
<dbReference type="Gene3D" id="3.90.70.130">
    <property type="match status" value="1"/>
</dbReference>
<dbReference type="OrthoDB" id="417506at2759"/>
<dbReference type="FunFam" id="3.90.70.130:FF:000001">
    <property type="entry name" value="Probable Ufm1-specific protease 2"/>
    <property type="match status" value="1"/>
</dbReference>
<keyword evidence="5" id="KW-0788">Thiol protease</keyword>
<dbReference type="Pfam" id="PF07910">
    <property type="entry name" value="Peptidase_C78"/>
    <property type="match status" value="1"/>
</dbReference>
<evidence type="ECO:0000256" key="5">
    <source>
        <dbReference type="ARBA" id="ARBA00022807"/>
    </source>
</evidence>
<feature type="domain" description="UFSP2 second" evidence="7">
    <location>
        <begin position="7"/>
        <end position="140"/>
    </location>
</feature>
<evidence type="ECO:0000256" key="1">
    <source>
        <dbReference type="ARBA" id="ARBA00008552"/>
    </source>
</evidence>
<dbReference type="InterPro" id="IPR049387">
    <property type="entry name" value="UFSP2-like_2nd"/>
</dbReference>
<dbReference type="CTD" id="20244912"/>
<dbReference type="OMA" id="MDILFRV"/>
<dbReference type="STRING" id="225164.V4A6P5"/>
<dbReference type="KEGG" id="lgi:LOTGIDRAFT_190780"/>
<dbReference type="PANTHER" id="PTHR48153">
    <property type="entry name" value="UFM1-SPECIFIC PROTEASE 2"/>
    <property type="match status" value="1"/>
</dbReference>
<sequence>MDVLQRLSNNNIIPTCAPFIQHNIGEENCLMVDLPVDVLCFVPLDLPTKDINQLICDTISRQIEAMGCNIRDNIDNGKVFLPEAFHFQPPESDYFLSIIYPKDIADDNLESSRKKLHEVFCLPSNRPLLKRNNKYIFGGEEIPGGYLLNPHTQINIQPLKDSKFYLVKGNYTYHHYMQDNFDDNKWGCAYRSLQTLCSWFRFQGYTERPVPTHKEIQQALVDIGDKDPKFIGSRKWIGSLEVSYCLDNLIGVTSKILSVSAGADLANKGRELAQHFSTQGTPVMIGGGVLAHTILGINFSEVTGDIRFLILDPHYTGGEYIREVLDKGWCGWKGPDFWDQTAMYNMCLPQIPSNAL</sequence>
<protein>
    <recommendedName>
        <fullName evidence="10">Ufm1-specific protease 2</fullName>
    </recommendedName>
</protein>
<dbReference type="RefSeq" id="XP_009056932.1">
    <property type="nucleotide sequence ID" value="XM_009058684.1"/>
</dbReference>
<comment type="similarity">
    <text evidence="1">Belongs to the peptidase C78 family.</text>
</comment>
<feature type="domain" description="UFSP1/2/DUB catalytic" evidence="6">
    <location>
        <begin position="163"/>
        <end position="347"/>
    </location>
</feature>
<evidence type="ECO:0000313" key="9">
    <source>
        <dbReference type="Proteomes" id="UP000030746"/>
    </source>
</evidence>
<dbReference type="HOGENOM" id="CLU_021066_1_1_1"/>
<organism evidence="8 9">
    <name type="scientific">Lottia gigantea</name>
    <name type="common">Giant owl limpet</name>
    <dbReference type="NCBI Taxonomy" id="225164"/>
    <lineage>
        <taxon>Eukaryota</taxon>
        <taxon>Metazoa</taxon>
        <taxon>Spiralia</taxon>
        <taxon>Lophotrochozoa</taxon>
        <taxon>Mollusca</taxon>
        <taxon>Gastropoda</taxon>
        <taxon>Patellogastropoda</taxon>
        <taxon>Lottioidea</taxon>
        <taxon>Lottiidae</taxon>
        <taxon>Lottia</taxon>
    </lineage>
</organism>
<dbReference type="PANTHER" id="PTHR48153:SF2">
    <property type="entry name" value="UFM1-SPECIFIC PROTEASE 2"/>
    <property type="match status" value="1"/>
</dbReference>
<dbReference type="Proteomes" id="UP000030746">
    <property type="component" value="Unassembled WGS sequence"/>
</dbReference>
<evidence type="ECO:0000259" key="7">
    <source>
        <dbReference type="Pfam" id="PF20908"/>
    </source>
</evidence>
<proteinExistence type="inferred from homology"/>
<dbReference type="GO" id="GO:0071567">
    <property type="term" value="F:deUFMylase activity"/>
    <property type="evidence" value="ECO:0007669"/>
    <property type="project" value="TreeGrafter"/>
</dbReference>
<dbReference type="GO" id="GO:0006508">
    <property type="term" value="P:proteolysis"/>
    <property type="evidence" value="ECO:0007669"/>
    <property type="project" value="UniProtKB-KW"/>
</dbReference>
<dbReference type="Pfam" id="PF20908">
    <property type="entry name" value="UfSP2_N"/>
    <property type="match status" value="1"/>
</dbReference>
<evidence type="ECO:0000256" key="3">
    <source>
        <dbReference type="ARBA" id="ARBA00022786"/>
    </source>
</evidence>
<accession>V4A6P5</accession>
<dbReference type="EMBL" id="KB202094">
    <property type="protein sequence ID" value="ESO92372.1"/>
    <property type="molecule type" value="Genomic_DNA"/>
</dbReference>
<dbReference type="GO" id="GO:0005783">
    <property type="term" value="C:endoplasmic reticulum"/>
    <property type="evidence" value="ECO:0007669"/>
    <property type="project" value="TreeGrafter"/>
</dbReference>
<evidence type="ECO:0000313" key="8">
    <source>
        <dbReference type="EMBL" id="ESO92372.1"/>
    </source>
</evidence>
<evidence type="ECO:0008006" key="10">
    <source>
        <dbReference type="Google" id="ProtNLM"/>
    </source>
</evidence>
<evidence type="ECO:0000259" key="6">
    <source>
        <dbReference type="Pfam" id="PF07910"/>
    </source>
</evidence>